<accession>A0ABS6AC58</accession>
<organism evidence="3 4">
    <name type="scientific">Marinobacter salexigens</name>
    <dbReference type="NCBI Taxonomy" id="1925763"/>
    <lineage>
        <taxon>Bacteria</taxon>
        <taxon>Pseudomonadati</taxon>
        <taxon>Pseudomonadota</taxon>
        <taxon>Gammaproteobacteria</taxon>
        <taxon>Pseudomonadales</taxon>
        <taxon>Marinobacteraceae</taxon>
        <taxon>Marinobacter</taxon>
    </lineage>
</organism>
<comment type="caution">
    <text evidence="3">The sequence shown here is derived from an EMBL/GenBank/DDBJ whole genome shotgun (WGS) entry which is preliminary data.</text>
</comment>
<evidence type="ECO:0000313" key="4">
    <source>
        <dbReference type="Proteomes" id="UP000753376"/>
    </source>
</evidence>
<sequence>MALNVNELGVIRTYVAITGNAPTQTELNDAFDTTGLDALATALIQAKPAQSNNGFVTDLYTNLLGRAPEADGLQYWTSLLTSAAGPNQLSKARLAVEFQNAAALNAADEAGFVDGTAGLSTVNGEFADGTVDPGDDVTPDDIVFDFNFNTDKGVSDVTGWTHVSADPTLDETFESNTNKIFNVGMQAIDQGAGTISRDYSFRLENQLGEEGNYEAYFLSPILDNVTTNLGSVLTVEVIDRMAEANDKDAALSLVAIESFSFRLNGEEIVVGSQDILNAETYEELAAAIQARIEELRVDNEALNNVTVELGADFTRQQVDPDTLVTTGANVLGTQILVTATGSNLIERGGFSFGDRAGGDRNVDPSGRQDTNVLGSSTDLITTNLELKNVGYGSQGGSVNISGQSMSDMGVQQLDVVAEDHNLDLGVWLTKLASNPLRATDVNFLEVVNLTGAASYFHLGAEQSAALSSDGGAVLDGKAEAGLSDVRVFNAAQFGQNVRMNAEVTEAVIARDLVRVDGQDNAAADNVVYSYNLGGGDNELYLSFSQSVIAHEDASLSITTGTGNDKIVLVLDNDTVAPSNWYDNQKDQKNIVINTSSGNDVVETQGAGDATILVGAGNDVVYADNSGKQDIGGTDFNAHWVFNSENVDVQDLLGGSGAPLAGTSGTTGPYFLYDNTLTVSFAGAGVTPAGGLTGAAAAAFTNGFEVTVDVPTGANYAATERHINQAMKTAINGDAVLSKFLVAIDGPNDTLIVRSLVDGEFENVDLNVDLQAGTLPTGSALTQLQAAWEAFNNDSSIGALVQGDLNAAVDSIADTTGTGGYEGLGALDNTGAETTAADSILGQVSGTDVVGADSSVESNNVINMGAGQDVVVLGTGADSNDMLVYTGYNNGENTVLNFVQDTDGAAGVTATGVDFLNFTSYLTTEVDASGSGAGSSANPSPVTFEGTGAFNGNTVSIIDFQGDGGNAQQTWDNLTASNLTALLNGTGAGYGDVANTALFGGYDADNGETNMGTAAPGAIIGNTNNHIFMVENDANDGEYKIFHVTSTRVADADAGDFNTSAQLVGVVDLGASLATNAPDMELSLVGSAEWAAESGLA</sequence>
<dbReference type="EMBL" id="JAHKPV010000021">
    <property type="protein sequence ID" value="MBU2875741.1"/>
    <property type="molecule type" value="Genomic_DNA"/>
</dbReference>
<gene>
    <name evidence="3" type="ORF">KO508_17225</name>
</gene>
<evidence type="ECO:0000259" key="2">
    <source>
        <dbReference type="Pfam" id="PF13946"/>
    </source>
</evidence>
<dbReference type="InterPro" id="IPR025282">
    <property type="entry name" value="DUF4214"/>
</dbReference>
<evidence type="ECO:0000256" key="1">
    <source>
        <dbReference type="SAM" id="Coils"/>
    </source>
</evidence>
<protein>
    <submittedName>
        <fullName evidence="3">DUF4214 domain-containing protein</fullName>
    </submittedName>
</protein>
<dbReference type="RefSeq" id="WP_216009501.1">
    <property type="nucleotide sequence ID" value="NZ_JAHKPV010000021.1"/>
</dbReference>
<keyword evidence="4" id="KW-1185">Reference proteome</keyword>
<feature type="domain" description="DUF4214" evidence="2">
    <location>
        <begin position="50"/>
        <end position="83"/>
    </location>
</feature>
<name>A0ABS6AC58_9GAMM</name>
<reference evidence="3 4" key="1">
    <citation type="submission" date="2021-05" db="EMBL/GenBank/DDBJ databases">
        <title>Draft genomes of bacteria isolated from model marine particles.</title>
        <authorList>
            <person name="Datta M.S."/>
            <person name="Schwartzman J.A."/>
            <person name="Enke T.N."/>
            <person name="Saavedra J."/>
            <person name="Cermak N."/>
            <person name="Cordero O.X."/>
        </authorList>
    </citation>
    <scope>NUCLEOTIDE SEQUENCE [LARGE SCALE GENOMIC DNA]</scope>
    <source>
        <strain evidence="3 4">D2M19</strain>
    </source>
</reference>
<feature type="coiled-coil region" evidence="1">
    <location>
        <begin position="278"/>
        <end position="305"/>
    </location>
</feature>
<dbReference type="Pfam" id="PF13946">
    <property type="entry name" value="DUF4214"/>
    <property type="match status" value="1"/>
</dbReference>
<dbReference type="Proteomes" id="UP000753376">
    <property type="component" value="Unassembled WGS sequence"/>
</dbReference>
<proteinExistence type="predicted"/>
<keyword evidence="1" id="KW-0175">Coiled coil</keyword>
<evidence type="ECO:0000313" key="3">
    <source>
        <dbReference type="EMBL" id="MBU2875741.1"/>
    </source>
</evidence>